<dbReference type="RefSeq" id="XP_002507901.1">
    <property type="nucleotide sequence ID" value="XM_002507855.1"/>
</dbReference>
<dbReference type="GO" id="GO:0006488">
    <property type="term" value="P:dolichol-linked oligosaccharide biosynthetic process"/>
    <property type="evidence" value="ECO:0007669"/>
    <property type="project" value="InterPro"/>
</dbReference>
<evidence type="ECO:0000313" key="11">
    <source>
        <dbReference type="Proteomes" id="UP000002009"/>
    </source>
</evidence>
<dbReference type="Pfam" id="PF04506">
    <property type="entry name" value="Rft-1"/>
    <property type="match status" value="2"/>
</dbReference>
<dbReference type="KEGG" id="mis:MICPUN_60665"/>
<dbReference type="eggNOG" id="KOG2864">
    <property type="taxonomic scope" value="Eukaryota"/>
</dbReference>
<dbReference type="InParanoid" id="C1FFX7"/>
<feature type="transmembrane region" description="Helical" evidence="9">
    <location>
        <begin position="423"/>
        <end position="442"/>
    </location>
</feature>
<feature type="transmembrane region" description="Helical" evidence="9">
    <location>
        <begin position="80"/>
        <end position="100"/>
    </location>
</feature>
<dbReference type="GeneID" id="8245824"/>
<feature type="transmembrane region" description="Helical" evidence="9">
    <location>
        <begin position="120"/>
        <end position="142"/>
    </location>
</feature>
<evidence type="ECO:0000256" key="8">
    <source>
        <dbReference type="ARBA" id="ARBA00045912"/>
    </source>
</evidence>
<dbReference type="GO" id="GO:0034203">
    <property type="term" value="P:glycolipid translocation"/>
    <property type="evidence" value="ECO:0007669"/>
    <property type="project" value="TreeGrafter"/>
</dbReference>
<dbReference type="Proteomes" id="UP000002009">
    <property type="component" value="Chromosome 8"/>
</dbReference>
<dbReference type="PANTHER" id="PTHR13117">
    <property type="entry name" value="ENDOPLASMIC RETICULUM MULTISPAN TRANSMEMBRANE PROTEIN-RELATED"/>
    <property type="match status" value="1"/>
</dbReference>
<feature type="transmembrane region" description="Helical" evidence="9">
    <location>
        <begin position="384"/>
        <end position="403"/>
    </location>
</feature>
<evidence type="ECO:0000256" key="1">
    <source>
        <dbReference type="ARBA" id="ARBA00004477"/>
    </source>
</evidence>
<keyword evidence="7 9" id="KW-0472">Membrane</keyword>
<comment type="function">
    <text evidence="8 9">Intramembrane glycolipid transporter that operates in the biosynthetic pathway of dolichol-linked oligosaccharides, the glycan precursors employed in protein asparagine (N)-glycosylation. The sequential addition of sugars to dolichol pyrophosphate produces dolichol-linked oligosaccharides containing fourteen sugars, including two GlcNAcs, nine mannoses and three glucoses. Once assembled, the oligosaccharide is transferred from the lipid to nascent proteins by oligosaccharyltransferases. The assembly of dolichol-linked oligosaccharides begins on the cytosolic side of the endoplasmic reticulum membrane and finishes in its lumen. RFT1 could mediate the translocation of the cytosolically oriented intermediate DolPP-GlcNAc2Man5, produced by ALG11, into the ER lumen where dolichol-linked oligosaccharides assembly continues. However, the intramembrane lipid transporter activity could not be confirmed in vitro.</text>
</comment>
<evidence type="ECO:0000256" key="2">
    <source>
        <dbReference type="ARBA" id="ARBA00004922"/>
    </source>
</evidence>
<reference evidence="10 11" key="1">
    <citation type="journal article" date="2009" name="Science">
        <title>Green evolution and dynamic adaptations revealed by genomes of the marine picoeukaryotes Micromonas.</title>
        <authorList>
            <person name="Worden A.Z."/>
            <person name="Lee J.H."/>
            <person name="Mock T."/>
            <person name="Rouze P."/>
            <person name="Simmons M.P."/>
            <person name="Aerts A.L."/>
            <person name="Allen A.E."/>
            <person name="Cuvelier M.L."/>
            <person name="Derelle E."/>
            <person name="Everett M.V."/>
            <person name="Foulon E."/>
            <person name="Grimwood J."/>
            <person name="Gundlach H."/>
            <person name="Henrissat B."/>
            <person name="Napoli C."/>
            <person name="McDonald S.M."/>
            <person name="Parker M.S."/>
            <person name="Rombauts S."/>
            <person name="Salamov A."/>
            <person name="Von Dassow P."/>
            <person name="Badger J.H."/>
            <person name="Coutinho P.M."/>
            <person name="Demir E."/>
            <person name="Dubchak I."/>
            <person name="Gentemann C."/>
            <person name="Eikrem W."/>
            <person name="Gready J.E."/>
            <person name="John U."/>
            <person name="Lanier W."/>
            <person name="Lindquist E.A."/>
            <person name="Lucas S."/>
            <person name="Mayer K.F."/>
            <person name="Moreau H."/>
            <person name="Not F."/>
            <person name="Otillar R."/>
            <person name="Panaud O."/>
            <person name="Pangilinan J."/>
            <person name="Paulsen I."/>
            <person name="Piegu B."/>
            <person name="Poliakov A."/>
            <person name="Robbens S."/>
            <person name="Schmutz J."/>
            <person name="Toulza E."/>
            <person name="Wyss T."/>
            <person name="Zelensky A."/>
            <person name="Zhou K."/>
            <person name="Armbrust E.V."/>
            <person name="Bhattacharya D."/>
            <person name="Goodenough U.W."/>
            <person name="Van de Peer Y."/>
            <person name="Grigoriev I.V."/>
        </authorList>
    </citation>
    <scope>NUCLEOTIDE SEQUENCE [LARGE SCALE GENOMIC DNA]</scope>
    <source>
        <strain evidence="11">RCC299 / NOUM17</strain>
    </source>
</reference>
<accession>C1FFX7</accession>
<sequence length="487" mass="53845">MKKKCVEFKVMSRLLPFVVNIMVARRLTPEEYGVPTVHFQLISTIILTCREGFRRALMRDAGSGTADGDVTDASQEAAGWLVIPIGAALSAGVPCAVLRLGGLDMVRIVEKMHMCIDNPYAQAVASYGFSAFLELLAEPFYIRAQRRSRFRLRFVTETVATILRSLVTFYFVNFTEHHVSLGFAYGQLAYGVTILICYAIAQLDFAYFGCALFLGKTSVKWGGTLRLVQTFSTQALLKLFLAEGEKGVLLLVGNADSQGVYGLVSSLGSLFVRIVLQPFEEIAFVAFSKKLDSQTTKRKKIENEAKVFATLMRVSGMLGLLVAVHGPLYSEPAIRLLYGKRWADTKDVSKSLVMKPNELNGANVALLSSSLLNIMMSIYLQPRVGPTGLIISNSISMCLRFAYTMRFVVNERFRGCKLTIASFLPHHVVCLAFIVSLVTTTVTSKLDMGTHILAGFVSVSGILMSILFYERNTLTNMVELKTRSKMD</sequence>
<feature type="transmembrane region" description="Helical" evidence="9">
    <location>
        <begin position="154"/>
        <end position="172"/>
    </location>
</feature>
<dbReference type="FunCoup" id="C1FFX7">
    <property type="interactions" value="1918"/>
</dbReference>
<organism evidence="10 11">
    <name type="scientific">Micromonas commoda (strain RCC299 / NOUM17 / CCMP2709)</name>
    <name type="common">Picoplanktonic green alga</name>
    <dbReference type="NCBI Taxonomy" id="296587"/>
    <lineage>
        <taxon>Eukaryota</taxon>
        <taxon>Viridiplantae</taxon>
        <taxon>Chlorophyta</taxon>
        <taxon>Mamiellophyceae</taxon>
        <taxon>Mamiellales</taxon>
        <taxon>Mamiellaceae</taxon>
        <taxon>Micromonas</taxon>
    </lineage>
</organism>
<evidence type="ECO:0000256" key="3">
    <source>
        <dbReference type="ARBA" id="ARBA00010288"/>
    </source>
</evidence>
<keyword evidence="5" id="KW-0256">Endoplasmic reticulum</keyword>
<comment type="caution">
    <text evidence="9">Lacks conserved residue(s) required for the propagation of feature annotation.</text>
</comment>
<proteinExistence type="inferred from homology"/>
<protein>
    <recommendedName>
        <fullName evidence="9">Protein RFT1 homolog</fullName>
    </recommendedName>
</protein>
<evidence type="ECO:0000256" key="7">
    <source>
        <dbReference type="ARBA" id="ARBA00023136"/>
    </source>
</evidence>
<comment type="pathway">
    <text evidence="2">Protein modification; protein glycosylation.</text>
</comment>
<evidence type="ECO:0000256" key="4">
    <source>
        <dbReference type="ARBA" id="ARBA00022692"/>
    </source>
</evidence>
<feature type="transmembrane region" description="Helical" evidence="9">
    <location>
        <begin position="448"/>
        <end position="469"/>
    </location>
</feature>
<evidence type="ECO:0000256" key="6">
    <source>
        <dbReference type="ARBA" id="ARBA00022989"/>
    </source>
</evidence>
<dbReference type="AlphaFoldDB" id="C1FFX7"/>
<evidence type="ECO:0000313" key="10">
    <source>
        <dbReference type="EMBL" id="ACO69159.1"/>
    </source>
</evidence>
<keyword evidence="11" id="KW-1185">Reference proteome</keyword>
<gene>
    <name evidence="10" type="ORF">MICPUN_60665</name>
</gene>
<comment type="subcellular location">
    <subcellularLocation>
        <location evidence="1 9">Endoplasmic reticulum membrane</location>
        <topology evidence="1 9">Multi-pass membrane protein</topology>
    </subcellularLocation>
</comment>
<dbReference type="GO" id="GO:0005789">
    <property type="term" value="C:endoplasmic reticulum membrane"/>
    <property type="evidence" value="ECO:0007669"/>
    <property type="project" value="UniProtKB-SubCell"/>
</dbReference>
<name>C1FFX7_MICCC</name>
<dbReference type="PANTHER" id="PTHR13117:SF5">
    <property type="entry name" value="PROTEIN RFT1 HOMOLOG"/>
    <property type="match status" value="1"/>
</dbReference>
<dbReference type="InterPro" id="IPR007594">
    <property type="entry name" value="RFT1"/>
</dbReference>
<keyword evidence="6 9" id="KW-1133">Transmembrane helix</keyword>
<keyword evidence="4 9" id="KW-0812">Transmembrane</keyword>
<dbReference type="EMBL" id="CP001575">
    <property type="protein sequence ID" value="ACO69159.1"/>
    <property type="molecule type" value="Genomic_DNA"/>
</dbReference>
<evidence type="ECO:0000256" key="5">
    <source>
        <dbReference type="ARBA" id="ARBA00022824"/>
    </source>
</evidence>
<evidence type="ECO:0000256" key="9">
    <source>
        <dbReference type="RuleBase" id="RU365067"/>
    </source>
</evidence>
<feature type="transmembrane region" description="Helical" evidence="9">
    <location>
        <begin position="192"/>
        <end position="214"/>
    </location>
</feature>
<comment type="similarity">
    <text evidence="3 9">Belongs to the RFT1 family.</text>
</comment>
<feature type="transmembrane region" description="Helical" evidence="9">
    <location>
        <begin position="307"/>
        <end position="328"/>
    </location>
</feature>
<dbReference type="OrthoDB" id="9979195at2759"/>
<dbReference type="STRING" id="296587.C1FFX7"/>